<comment type="caution">
    <text evidence="4">The sequence shown here is derived from an EMBL/GenBank/DDBJ whole genome shotgun (WGS) entry which is preliminary data.</text>
</comment>
<evidence type="ECO:0000259" key="3">
    <source>
        <dbReference type="PROSITE" id="PS50977"/>
    </source>
</evidence>
<dbReference type="EMBL" id="JBHSQJ010000075">
    <property type="protein sequence ID" value="MFC5909248.1"/>
    <property type="molecule type" value="Genomic_DNA"/>
</dbReference>
<dbReference type="Gene3D" id="1.10.357.10">
    <property type="entry name" value="Tetracycline Repressor, domain 2"/>
    <property type="match status" value="1"/>
</dbReference>
<dbReference type="Pfam" id="PF00440">
    <property type="entry name" value="TetR_N"/>
    <property type="match status" value="1"/>
</dbReference>
<dbReference type="InterPro" id="IPR009057">
    <property type="entry name" value="Homeodomain-like_sf"/>
</dbReference>
<dbReference type="SUPFAM" id="SSF46689">
    <property type="entry name" value="Homeodomain-like"/>
    <property type="match status" value="1"/>
</dbReference>
<dbReference type="PROSITE" id="PS50977">
    <property type="entry name" value="HTH_TETR_2"/>
    <property type="match status" value="1"/>
</dbReference>
<sequence length="210" mass="22717">MPAAPEKRAAITRAALTVFGRDGYSRAGMDALAKEAGVSTRTVYNHFPGGKEQLFATVIHDSADAVRAATFDLMARHLDGLLDRAAADVPDALHALALDWVSPLAEFRAHFALVRQIIADAAHLPPEVLADWQATGPAPVRAELARRFAELTTRGRLAATDPRLAASHFILLTGAEVTNRTLYGVFPLPQQELEQVVRSGVSAFLRLYGR</sequence>
<evidence type="ECO:0000313" key="4">
    <source>
        <dbReference type="EMBL" id="MFC5909248.1"/>
    </source>
</evidence>
<name>A0ABW1G5D4_9ACTN</name>
<proteinExistence type="predicted"/>
<organism evidence="4 5">
    <name type="scientific">Streptacidiphilus monticola</name>
    <dbReference type="NCBI Taxonomy" id="2161674"/>
    <lineage>
        <taxon>Bacteria</taxon>
        <taxon>Bacillati</taxon>
        <taxon>Actinomycetota</taxon>
        <taxon>Actinomycetes</taxon>
        <taxon>Kitasatosporales</taxon>
        <taxon>Streptomycetaceae</taxon>
        <taxon>Streptacidiphilus</taxon>
    </lineage>
</organism>
<dbReference type="RefSeq" id="WP_380584866.1">
    <property type="nucleotide sequence ID" value="NZ_JBHSQJ010000075.1"/>
</dbReference>
<evidence type="ECO:0000256" key="1">
    <source>
        <dbReference type="ARBA" id="ARBA00023125"/>
    </source>
</evidence>
<gene>
    <name evidence="4" type="ORF">ACFP3V_18745</name>
</gene>
<dbReference type="PRINTS" id="PR00455">
    <property type="entry name" value="HTHTETR"/>
</dbReference>
<dbReference type="Proteomes" id="UP001596174">
    <property type="component" value="Unassembled WGS sequence"/>
</dbReference>
<dbReference type="PANTHER" id="PTHR30055:SF146">
    <property type="entry name" value="HTH-TYPE TRANSCRIPTIONAL DUAL REGULATOR CECR"/>
    <property type="match status" value="1"/>
</dbReference>
<reference evidence="5" key="1">
    <citation type="journal article" date="2019" name="Int. J. Syst. Evol. Microbiol.">
        <title>The Global Catalogue of Microorganisms (GCM) 10K type strain sequencing project: providing services to taxonomists for standard genome sequencing and annotation.</title>
        <authorList>
            <consortium name="The Broad Institute Genomics Platform"/>
            <consortium name="The Broad Institute Genome Sequencing Center for Infectious Disease"/>
            <person name="Wu L."/>
            <person name="Ma J."/>
        </authorList>
    </citation>
    <scope>NUCLEOTIDE SEQUENCE [LARGE SCALE GENOMIC DNA]</scope>
    <source>
        <strain evidence="5">JCM 4816</strain>
    </source>
</reference>
<keyword evidence="5" id="KW-1185">Reference proteome</keyword>
<accession>A0ABW1G5D4</accession>
<evidence type="ECO:0000256" key="2">
    <source>
        <dbReference type="PROSITE-ProRule" id="PRU00335"/>
    </source>
</evidence>
<dbReference type="Pfam" id="PF14246">
    <property type="entry name" value="TetR_C_7"/>
    <property type="match status" value="1"/>
</dbReference>
<protein>
    <submittedName>
        <fullName evidence="4">TetR/AcrR family transcriptional regulator</fullName>
    </submittedName>
</protein>
<dbReference type="Gene3D" id="1.10.10.60">
    <property type="entry name" value="Homeodomain-like"/>
    <property type="match status" value="1"/>
</dbReference>
<dbReference type="InterPro" id="IPR050109">
    <property type="entry name" value="HTH-type_TetR-like_transc_reg"/>
</dbReference>
<dbReference type="InterPro" id="IPR039536">
    <property type="entry name" value="TetR_C_Proteobacteria"/>
</dbReference>
<dbReference type="PANTHER" id="PTHR30055">
    <property type="entry name" value="HTH-TYPE TRANSCRIPTIONAL REGULATOR RUTR"/>
    <property type="match status" value="1"/>
</dbReference>
<feature type="DNA-binding region" description="H-T-H motif" evidence="2">
    <location>
        <begin position="28"/>
        <end position="47"/>
    </location>
</feature>
<feature type="domain" description="HTH tetR-type" evidence="3">
    <location>
        <begin position="5"/>
        <end position="65"/>
    </location>
</feature>
<keyword evidence="1 2" id="KW-0238">DNA-binding</keyword>
<dbReference type="InterPro" id="IPR001647">
    <property type="entry name" value="HTH_TetR"/>
</dbReference>
<evidence type="ECO:0000313" key="5">
    <source>
        <dbReference type="Proteomes" id="UP001596174"/>
    </source>
</evidence>